<organism evidence="5 6">
    <name type="scientific">Yanshouia hominis</name>
    <dbReference type="NCBI Taxonomy" id="2763673"/>
    <lineage>
        <taxon>Bacteria</taxon>
        <taxon>Bacillati</taxon>
        <taxon>Bacillota</taxon>
        <taxon>Clostridia</taxon>
        <taxon>Eubacteriales</taxon>
        <taxon>Oscillospiraceae</taxon>
        <taxon>Yanshouia</taxon>
    </lineage>
</organism>
<keyword evidence="6" id="KW-1185">Reference proteome</keyword>
<accession>A0ABR7NJZ3</accession>
<dbReference type="Pfam" id="PF00381">
    <property type="entry name" value="PTS-HPr"/>
    <property type="match status" value="1"/>
</dbReference>
<dbReference type="InterPro" id="IPR050399">
    <property type="entry name" value="HPr"/>
</dbReference>
<proteinExistence type="predicted"/>
<evidence type="ECO:0000256" key="3">
    <source>
        <dbReference type="ARBA" id="ARBA00022683"/>
    </source>
</evidence>
<evidence type="ECO:0000313" key="6">
    <source>
        <dbReference type="Proteomes" id="UP000658131"/>
    </source>
</evidence>
<dbReference type="Proteomes" id="UP000658131">
    <property type="component" value="Unassembled WGS sequence"/>
</dbReference>
<dbReference type="PROSITE" id="PS51350">
    <property type="entry name" value="PTS_HPR_DOM"/>
    <property type="match status" value="1"/>
</dbReference>
<feature type="domain" description="HPr" evidence="4">
    <location>
        <begin position="1"/>
        <end position="89"/>
    </location>
</feature>
<evidence type="ECO:0000256" key="1">
    <source>
        <dbReference type="ARBA" id="ARBA00004496"/>
    </source>
</evidence>
<dbReference type="SUPFAM" id="SSF55594">
    <property type="entry name" value="HPr-like"/>
    <property type="match status" value="1"/>
</dbReference>
<comment type="caution">
    <text evidence="5">The sequence shown here is derived from an EMBL/GenBank/DDBJ whole genome shotgun (WGS) entry which is preliminary data.</text>
</comment>
<evidence type="ECO:0000256" key="2">
    <source>
        <dbReference type="ARBA" id="ARBA00022490"/>
    </source>
</evidence>
<dbReference type="EMBL" id="JACRTB010000014">
    <property type="protein sequence ID" value="MBC8576727.1"/>
    <property type="molecule type" value="Genomic_DNA"/>
</dbReference>
<dbReference type="PANTHER" id="PTHR33705">
    <property type="entry name" value="PHOSPHOCARRIER PROTEIN HPR"/>
    <property type="match status" value="1"/>
</dbReference>
<name>A0ABR7NJZ3_9FIRM</name>
<dbReference type="PANTHER" id="PTHR33705:SF2">
    <property type="entry name" value="PHOSPHOCARRIER PROTEIN NPR"/>
    <property type="match status" value="1"/>
</dbReference>
<keyword evidence="2" id="KW-0963">Cytoplasm</keyword>
<dbReference type="InterPro" id="IPR000032">
    <property type="entry name" value="HPr-like"/>
</dbReference>
<dbReference type="PRINTS" id="PR00107">
    <property type="entry name" value="PHOSPHOCPHPR"/>
</dbReference>
<evidence type="ECO:0000313" key="5">
    <source>
        <dbReference type="EMBL" id="MBC8576727.1"/>
    </source>
</evidence>
<dbReference type="RefSeq" id="WP_093372351.1">
    <property type="nucleotide sequence ID" value="NZ_JACRTB010000014.1"/>
</dbReference>
<gene>
    <name evidence="5" type="ORF">H8717_09980</name>
</gene>
<reference evidence="5 6" key="1">
    <citation type="submission" date="2020-08" db="EMBL/GenBank/DDBJ databases">
        <title>Genome public.</title>
        <authorList>
            <person name="Liu C."/>
            <person name="Sun Q."/>
        </authorList>
    </citation>
    <scope>NUCLEOTIDE SEQUENCE [LARGE SCALE GENOMIC DNA]</scope>
    <source>
        <strain evidence="5 6">BX1</strain>
    </source>
</reference>
<comment type="subcellular location">
    <subcellularLocation>
        <location evidence="1">Cytoplasm</location>
    </subcellularLocation>
</comment>
<dbReference type="NCBIfam" id="TIGR01003">
    <property type="entry name" value="PTS_HPr_family"/>
    <property type="match status" value="1"/>
</dbReference>
<dbReference type="Gene3D" id="3.30.1340.10">
    <property type="entry name" value="HPr-like"/>
    <property type="match status" value="1"/>
</dbReference>
<keyword evidence="3" id="KW-0598">Phosphotransferase system</keyword>
<evidence type="ECO:0000259" key="4">
    <source>
        <dbReference type="PROSITE" id="PS51350"/>
    </source>
</evidence>
<sequence>MVSKTLAVINKMGFHMRPASLFVGAMAKYPDTDIRILHNGREIDGKSIMNLMAACIKYGAEIEIRCSGNQEQAMLAEAVSLVENKLGDSD</sequence>
<dbReference type="InterPro" id="IPR035895">
    <property type="entry name" value="HPr-like_sf"/>
</dbReference>
<protein>
    <submittedName>
        <fullName evidence="5">HPr family phosphocarrier protein</fullName>
    </submittedName>
</protein>